<keyword evidence="1" id="KW-1133">Transmembrane helix</keyword>
<accession>A0A8R7QAQ2</accession>
<dbReference type="Proteomes" id="UP000015106">
    <property type="component" value="Chromosome 4"/>
</dbReference>
<protein>
    <submittedName>
        <fullName evidence="2">Uncharacterized protein</fullName>
    </submittedName>
</protein>
<dbReference type="AlphaFoldDB" id="A0A8R7QAQ2"/>
<reference evidence="2" key="2">
    <citation type="submission" date="2018-03" db="EMBL/GenBank/DDBJ databases">
        <title>The Triticum urartu genome reveals the dynamic nature of wheat genome evolution.</title>
        <authorList>
            <person name="Ling H."/>
            <person name="Ma B."/>
            <person name="Shi X."/>
            <person name="Liu H."/>
            <person name="Dong L."/>
            <person name="Sun H."/>
            <person name="Cao Y."/>
            <person name="Gao Q."/>
            <person name="Zheng S."/>
            <person name="Li Y."/>
            <person name="Yu Y."/>
            <person name="Du H."/>
            <person name="Qi M."/>
            <person name="Li Y."/>
            <person name="Yu H."/>
            <person name="Cui Y."/>
            <person name="Wang N."/>
            <person name="Chen C."/>
            <person name="Wu H."/>
            <person name="Zhao Y."/>
            <person name="Zhang J."/>
            <person name="Li Y."/>
            <person name="Zhou W."/>
            <person name="Zhang B."/>
            <person name="Hu W."/>
            <person name="Eijk M."/>
            <person name="Tang J."/>
            <person name="Witsenboer H."/>
            <person name="Zhao S."/>
            <person name="Li Z."/>
            <person name="Zhang A."/>
            <person name="Wang D."/>
            <person name="Liang C."/>
        </authorList>
    </citation>
    <scope>NUCLEOTIDE SEQUENCE [LARGE SCALE GENOMIC DNA]</scope>
    <source>
        <strain evidence="2">cv. G1812</strain>
    </source>
</reference>
<organism evidence="2 3">
    <name type="scientific">Triticum urartu</name>
    <name type="common">Red wild einkorn</name>
    <name type="synonym">Crithodium urartu</name>
    <dbReference type="NCBI Taxonomy" id="4572"/>
    <lineage>
        <taxon>Eukaryota</taxon>
        <taxon>Viridiplantae</taxon>
        <taxon>Streptophyta</taxon>
        <taxon>Embryophyta</taxon>
        <taxon>Tracheophyta</taxon>
        <taxon>Spermatophyta</taxon>
        <taxon>Magnoliopsida</taxon>
        <taxon>Liliopsida</taxon>
        <taxon>Poales</taxon>
        <taxon>Poaceae</taxon>
        <taxon>BOP clade</taxon>
        <taxon>Pooideae</taxon>
        <taxon>Triticodae</taxon>
        <taxon>Triticeae</taxon>
        <taxon>Triticinae</taxon>
        <taxon>Triticum</taxon>
    </lineage>
</organism>
<keyword evidence="1" id="KW-0472">Membrane</keyword>
<dbReference type="EnsemblPlants" id="TuG1812G0400003962.01.T01">
    <property type="protein sequence ID" value="TuG1812G0400003962.01.T01"/>
    <property type="gene ID" value="TuG1812G0400003962.01"/>
</dbReference>
<evidence type="ECO:0000313" key="2">
    <source>
        <dbReference type="EnsemblPlants" id="TuG1812G0400003962.01.T01"/>
    </source>
</evidence>
<reference evidence="2" key="3">
    <citation type="submission" date="2022-06" db="UniProtKB">
        <authorList>
            <consortium name="EnsemblPlants"/>
        </authorList>
    </citation>
    <scope>IDENTIFICATION</scope>
</reference>
<sequence>MSSQRMWQKLLLRKFVLRPLALSKASRIALAAVISWVVGLTNIITSSLHQAIP</sequence>
<evidence type="ECO:0000256" key="1">
    <source>
        <dbReference type="SAM" id="Phobius"/>
    </source>
</evidence>
<name>A0A8R7QAQ2_TRIUA</name>
<proteinExistence type="predicted"/>
<evidence type="ECO:0000313" key="3">
    <source>
        <dbReference type="Proteomes" id="UP000015106"/>
    </source>
</evidence>
<reference evidence="3" key="1">
    <citation type="journal article" date="2013" name="Nature">
        <title>Draft genome of the wheat A-genome progenitor Triticum urartu.</title>
        <authorList>
            <person name="Ling H.Q."/>
            <person name="Zhao S."/>
            <person name="Liu D."/>
            <person name="Wang J."/>
            <person name="Sun H."/>
            <person name="Zhang C."/>
            <person name="Fan H."/>
            <person name="Li D."/>
            <person name="Dong L."/>
            <person name="Tao Y."/>
            <person name="Gao C."/>
            <person name="Wu H."/>
            <person name="Li Y."/>
            <person name="Cui Y."/>
            <person name="Guo X."/>
            <person name="Zheng S."/>
            <person name="Wang B."/>
            <person name="Yu K."/>
            <person name="Liang Q."/>
            <person name="Yang W."/>
            <person name="Lou X."/>
            <person name="Chen J."/>
            <person name="Feng M."/>
            <person name="Jian J."/>
            <person name="Zhang X."/>
            <person name="Luo G."/>
            <person name="Jiang Y."/>
            <person name="Liu J."/>
            <person name="Wang Z."/>
            <person name="Sha Y."/>
            <person name="Zhang B."/>
            <person name="Wu H."/>
            <person name="Tang D."/>
            <person name="Shen Q."/>
            <person name="Xue P."/>
            <person name="Zou S."/>
            <person name="Wang X."/>
            <person name="Liu X."/>
            <person name="Wang F."/>
            <person name="Yang Y."/>
            <person name="An X."/>
            <person name="Dong Z."/>
            <person name="Zhang K."/>
            <person name="Zhang X."/>
            <person name="Luo M.C."/>
            <person name="Dvorak J."/>
            <person name="Tong Y."/>
            <person name="Wang J."/>
            <person name="Yang H."/>
            <person name="Li Z."/>
            <person name="Wang D."/>
            <person name="Zhang A."/>
            <person name="Wang J."/>
        </authorList>
    </citation>
    <scope>NUCLEOTIDE SEQUENCE</scope>
    <source>
        <strain evidence="3">cv. G1812</strain>
    </source>
</reference>
<keyword evidence="3" id="KW-1185">Reference proteome</keyword>
<feature type="transmembrane region" description="Helical" evidence="1">
    <location>
        <begin position="21"/>
        <end position="44"/>
    </location>
</feature>
<keyword evidence="1" id="KW-0812">Transmembrane</keyword>
<dbReference type="Gramene" id="TuG1812G0400003962.01.T01">
    <property type="protein sequence ID" value="TuG1812G0400003962.01.T01"/>
    <property type="gene ID" value="TuG1812G0400003962.01"/>
</dbReference>